<keyword evidence="3" id="KW-1185">Reference proteome</keyword>
<organism evidence="2 3">
    <name type="scientific">Araneus ventricosus</name>
    <name type="common">Orbweaver spider</name>
    <name type="synonym">Epeira ventricosa</name>
    <dbReference type="NCBI Taxonomy" id="182803"/>
    <lineage>
        <taxon>Eukaryota</taxon>
        <taxon>Metazoa</taxon>
        <taxon>Ecdysozoa</taxon>
        <taxon>Arthropoda</taxon>
        <taxon>Chelicerata</taxon>
        <taxon>Arachnida</taxon>
        <taxon>Araneae</taxon>
        <taxon>Araneomorphae</taxon>
        <taxon>Entelegynae</taxon>
        <taxon>Araneoidea</taxon>
        <taxon>Araneidae</taxon>
        <taxon>Araneus</taxon>
    </lineage>
</organism>
<dbReference type="Pfam" id="PF00147">
    <property type="entry name" value="Fibrinogen_C"/>
    <property type="match status" value="1"/>
</dbReference>
<evidence type="ECO:0000313" key="3">
    <source>
        <dbReference type="Proteomes" id="UP000499080"/>
    </source>
</evidence>
<name>A0A4Y2GTD8_ARAVE</name>
<evidence type="ECO:0000259" key="1">
    <source>
        <dbReference type="SMART" id="SM00186"/>
    </source>
</evidence>
<gene>
    <name evidence="2" type="ORF">AVEN_169815_1</name>
</gene>
<dbReference type="SMART" id="SM00186">
    <property type="entry name" value="FBG"/>
    <property type="match status" value="1"/>
</dbReference>
<reference evidence="2 3" key="1">
    <citation type="journal article" date="2019" name="Sci. Rep.">
        <title>Orb-weaving spider Araneus ventricosus genome elucidates the spidroin gene catalogue.</title>
        <authorList>
            <person name="Kono N."/>
            <person name="Nakamura H."/>
            <person name="Ohtoshi R."/>
            <person name="Moran D.A.P."/>
            <person name="Shinohara A."/>
            <person name="Yoshida Y."/>
            <person name="Fujiwara M."/>
            <person name="Mori M."/>
            <person name="Tomita M."/>
            <person name="Arakawa K."/>
        </authorList>
    </citation>
    <scope>NUCLEOTIDE SEQUENCE [LARGE SCALE GENOMIC DNA]</scope>
</reference>
<dbReference type="InterPro" id="IPR014716">
    <property type="entry name" value="Fibrinogen_a/b/g_C_1"/>
</dbReference>
<dbReference type="InterPro" id="IPR050373">
    <property type="entry name" value="Fibrinogen_C-term_domain"/>
</dbReference>
<dbReference type="InterPro" id="IPR002181">
    <property type="entry name" value="Fibrinogen_a/b/g_C_dom"/>
</dbReference>
<dbReference type="InterPro" id="IPR036056">
    <property type="entry name" value="Fibrinogen-like_C"/>
</dbReference>
<dbReference type="PANTHER" id="PTHR19143">
    <property type="entry name" value="FIBRINOGEN/TENASCIN/ANGIOPOEITIN"/>
    <property type="match status" value="1"/>
</dbReference>
<protein>
    <recommendedName>
        <fullName evidence="1">Fibrinogen C-terminal domain-containing protein</fullName>
    </recommendedName>
</protein>
<comment type="caution">
    <text evidence="2">The sequence shown here is derived from an EMBL/GenBank/DDBJ whole genome shotgun (WGS) entry which is preliminary data.</text>
</comment>
<dbReference type="Gene3D" id="3.90.215.10">
    <property type="entry name" value="Gamma Fibrinogen, chain A, domain 1"/>
    <property type="match status" value="1"/>
</dbReference>
<proteinExistence type="predicted"/>
<accession>A0A4Y2GTD8</accession>
<dbReference type="SUPFAM" id="SSF56496">
    <property type="entry name" value="Fibrinogen C-terminal domain-like"/>
    <property type="match status" value="1"/>
</dbReference>
<dbReference type="AlphaFoldDB" id="A0A4Y2GTD8"/>
<sequence length="176" mass="20366">MLKLSHKIGNSFYKRIGSRDERLYKSNSNHPVNSFINVSQYEALKVDAGNENIRVLCREGCKIRFDLVDEKGEKGFALYQNFALSSGNYNINIGGYSGNVGDAMQHQNNYAFSTKDKGNTERAQRYKGGWWFEDSTLFCHLNGEYKPGKNEFRSLHWYPWREFENLAGVEIKVRTK</sequence>
<dbReference type="GO" id="GO:0005615">
    <property type="term" value="C:extracellular space"/>
    <property type="evidence" value="ECO:0007669"/>
    <property type="project" value="TreeGrafter"/>
</dbReference>
<feature type="domain" description="Fibrinogen C-terminal" evidence="1">
    <location>
        <begin position="7"/>
        <end position="176"/>
    </location>
</feature>
<dbReference type="Proteomes" id="UP000499080">
    <property type="component" value="Unassembled WGS sequence"/>
</dbReference>
<evidence type="ECO:0000313" key="2">
    <source>
        <dbReference type="EMBL" id="GBM56075.1"/>
    </source>
</evidence>
<dbReference type="EMBL" id="BGPR01100401">
    <property type="protein sequence ID" value="GBM56075.1"/>
    <property type="molecule type" value="Genomic_DNA"/>
</dbReference>